<evidence type="ECO:0000313" key="3">
    <source>
        <dbReference type="Proteomes" id="UP000693672"/>
    </source>
</evidence>
<dbReference type="Pfam" id="PF22977">
    <property type="entry name" value="WHD"/>
    <property type="match status" value="1"/>
</dbReference>
<dbReference type="GO" id="GO:0005524">
    <property type="term" value="F:ATP binding"/>
    <property type="evidence" value="ECO:0007669"/>
    <property type="project" value="InterPro"/>
</dbReference>
<name>A0A916K3H5_9BACL</name>
<keyword evidence="2" id="KW-0482">Metalloprotease</keyword>
<feature type="domain" description="AAA+ ATPase" evidence="1">
    <location>
        <begin position="517"/>
        <end position="647"/>
    </location>
</feature>
<organism evidence="2 3">
    <name type="scientific">Paenibacillus solanacearum</name>
    <dbReference type="NCBI Taxonomy" id="2048548"/>
    <lineage>
        <taxon>Bacteria</taxon>
        <taxon>Bacillati</taxon>
        <taxon>Bacillota</taxon>
        <taxon>Bacilli</taxon>
        <taxon>Bacillales</taxon>
        <taxon>Paenibacillaceae</taxon>
        <taxon>Paenibacillus</taxon>
    </lineage>
</organism>
<proteinExistence type="predicted"/>
<sequence>MRYLSFSREPYAHPMDHLADELIRLDMTLELELQRMKSAFQGLGGCSLYRVPMSAEEAEALLEDDTMPQELASEHPMLLERLDQTIASRLFISGEHGMQLPLVQLQRRFRLSELDMRFLVAAVAPHAHRKYGLLFAYMQGDAASQYATLGFIMELCARSGQERRAVLEQVTAASGRLHMLVDKEALTGLPASSLLMTPLLLDQRVVHYILGLDWAYEGALSQMRLYSDEENAHLPPSLTTSGALEYMCRYSGSYQAKSSALIWMLHGPPGAGKTYHARQVCAALRRPLLEWDLSGAPTEAQAFAKAVDRMLLEAKLQHAIPAFDKLHELSSSEPQDGQDNRRSALLRRLASWEGIAFLCGETSWKLPELPVSTIWLDIRLEPADLEERRQLWKAAAGDKLPITEEEAGLLAWKFRFTIGQMLQAVGEAQKREAWRAVSEKPESQAPRPAKQLHQAAYRLISHRLEDKAVKLTPAFGWDDLILPDDTVQLLRQACGRIQLGHTVMTKWGFDRKLAYGKGVSMLFTGPPGTGKTMSAMVMAREMDAELYRVDLSRVVSKYIGETEKHLSDIFDQARLSGAILFFDEADALFGKRSEVKDAHDKYANMETSYLLQKMEEYDGITILATNFAQNLDEAFTRRIQFIIKYPFPDAAQREQLWRSTFPPLLPVGDIDYTFLAQTFDLSGGSIKNIVLTASYLAASERESVSMKQLIEGTIQEYKKTGKQLLKDRLGAYAGYWKG</sequence>
<dbReference type="CDD" id="cd19481">
    <property type="entry name" value="RecA-like_protease"/>
    <property type="match status" value="1"/>
</dbReference>
<dbReference type="SMART" id="SM00382">
    <property type="entry name" value="AAA"/>
    <property type="match status" value="2"/>
</dbReference>
<reference evidence="2" key="1">
    <citation type="submission" date="2021-06" db="EMBL/GenBank/DDBJ databases">
        <authorList>
            <person name="Criscuolo A."/>
        </authorList>
    </citation>
    <scope>NUCLEOTIDE SEQUENCE</scope>
    <source>
        <strain evidence="2">CIP111600</strain>
    </source>
</reference>
<evidence type="ECO:0000313" key="2">
    <source>
        <dbReference type="EMBL" id="CAG7638881.1"/>
    </source>
</evidence>
<dbReference type="InterPro" id="IPR003959">
    <property type="entry name" value="ATPase_AAA_core"/>
</dbReference>
<gene>
    <name evidence="2" type="primary">ftsH_2</name>
    <name evidence="2" type="ORF">PAESOLCIP111_03986</name>
</gene>
<dbReference type="PANTHER" id="PTHR46411:SF3">
    <property type="entry name" value="AAA+ ATPASE DOMAIN-CONTAINING PROTEIN"/>
    <property type="match status" value="1"/>
</dbReference>
<dbReference type="PANTHER" id="PTHR46411">
    <property type="entry name" value="FAMILY ATPASE, PUTATIVE-RELATED"/>
    <property type="match status" value="1"/>
</dbReference>
<keyword evidence="2" id="KW-0378">Hydrolase</keyword>
<dbReference type="AlphaFoldDB" id="A0A916K3H5"/>
<keyword evidence="3" id="KW-1185">Reference proteome</keyword>
<accession>A0A916K3H5</accession>
<keyword evidence="2" id="KW-0645">Protease</keyword>
<dbReference type="Pfam" id="PF00004">
    <property type="entry name" value="AAA"/>
    <property type="match status" value="2"/>
</dbReference>
<protein>
    <submittedName>
        <fullName evidence="2">ATP-dependent zinc metalloprotease FtsH</fullName>
        <ecNumber evidence="2">3.4.24.-</ecNumber>
    </submittedName>
</protein>
<dbReference type="RefSeq" id="WP_218093719.1">
    <property type="nucleotide sequence ID" value="NZ_CAJVAS010000019.1"/>
</dbReference>
<comment type="caution">
    <text evidence="2">The sequence shown here is derived from an EMBL/GenBank/DDBJ whole genome shotgun (WGS) entry which is preliminary data.</text>
</comment>
<feature type="domain" description="AAA+ ATPase" evidence="1">
    <location>
        <begin position="259"/>
        <end position="386"/>
    </location>
</feature>
<dbReference type="EMBL" id="CAJVAS010000019">
    <property type="protein sequence ID" value="CAG7638881.1"/>
    <property type="molecule type" value="Genomic_DNA"/>
</dbReference>
<dbReference type="InterPro" id="IPR054472">
    <property type="entry name" value="WHD"/>
</dbReference>
<dbReference type="InterPro" id="IPR003593">
    <property type="entry name" value="AAA+_ATPase"/>
</dbReference>
<dbReference type="Proteomes" id="UP000693672">
    <property type="component" value="Unassembled WGS sequence"/>
</dbReference>
<dbReference type="EC" id="3.4.24.-" evidence="2"/>
<evidence type="ECO:0000259" key="1">
    <source>
        <dbReference type="SMART" id="SM00382"/>
    </source>
</evidence>
<dbReference type="GO" id="GO:0016887">
    <property type="term" value="F:ATP hydrolysis activity"/>
    <property type="evidence" value="ECO:0007669"/>
    <property type="project" value="InterPro"/>
</dbReference>
<dbReference type="GO" id="GO:0008237">
    <property type="term" value="F:metallopeptidase activity"/>
    <property type="evidence" value="ECO:0007669"/>
    <property type="project" value="UniProtKB-KW"/>
</dbReference>